<dbReference type="Gene3D" id="3.30.1740.10">
    <property type="entry name" value="Zinc finger, PARP-type"/>
    <property type="match status" value="1"/>
</dbReference>
<dbReference type="InterPro" id="IPR001510">
    <property type="entry name" value="Znf_PARP"/>
</dbReference>
<dbReference type="GO" id="GO:0005634">
    <property type="term" value="C:nucleus"/>
    <property type="evidence" value="ECO:0007669"/>
    <property type="project" value="UniProtKB-SubCell"/>
</dbReference>
<keyword evidence="3" id="KW-0863">Zinc-finger</keyword>
<evidence type="ECO:0000256" key="6">
    <source>
        <dbReference type="SAM" id="MobiDB-lite"/>
    </source>
</evidence>
<accession>A0A835WJ34</accession>
<comment type="subcellular location">
    <subcellularLocation>
        <location evidence="1">Nucleus</location>
    </subcellularLocation>
</comment>
<dbReference type="Pfam" id="PF00645">
    <property type="entry name" value="zf-PARP"/>
    <property type="match status" value="1"/>
</dbReference>
<dbReference type="InterPro" id="IPR036957">
    <property type="entry name" value="Znf_PARP_sf"/>
</dbReference>
<keyword evidence="9" id="KW-1185">Reference proteome</keyword>
<dbReference type="OrthoDB" id="514291at2759"/>
<proteinExistence type="predicted"/>
<dbReference type="AlphaFoldDB" id="A0A835WJ34"/>
<dbReference type="GO" id="GO:0003677">
    <property type="term" value="F:DNA binding"/>
    <property type="evidence" value="ECO:0007669"/>
    <property type="project" value="InterPro"/>
</dbReference>
<evidence type="ECO:0000256" key="4">
    <source>
        <dbReference type="ARBA" id="ARBA00022833"/>
    </source>
</evidence>
<dbReference type="SMART" id="SM01336">
    <property type="entry name" value="zf-PARP"/>
    <property type="match status" value="1"/>
</dbReference>
<protein>
    <recommendedName>
        <fullName evidence="7">PARP-type domain-containing protein</fullName>
    </recommendedName>
</protein>
<gene>
    <name evidence="8" type="ORF">HYH02_006464</name>
</gene>
<evidence type="ECO:0000259" key="7">
    <source>
        <dbReference type="PROSITE" id="PS50064"/>
    </source>
</evidence>
<dbReference type="PROSITE" id="PS50064">
    <property type="entry name" value="ZF_PARP_2"/>
    <property type="match status" value="1"/>
</dbReference>
<dbReference type="SUPFAM" id="SSF57716">
    <property type="entry name" value="Glucocorticoid receptor-like (DNA-binding domain)"/>
    <property type="match status" value="1"/>
</dbReference>
<feature type="domain" description="PARP-type" evidence="7">
    <location>
        <begin position="8"/>
        <end position="101"/>
    </location>
</feature>
<dbReference type="Proteomes" id="UP000613740">
    <property type="component" value="Unassembled WGS sequence"/>
</dbReference>
<feature type="compositionally biased region" description="Basic and acidic residues" evidence="6">
    <location>
        <begin position="129"/>
        <end position="143"/>
    </location>
</feature>
<evidence type="ECO:0000256" key="5">
    <source>
        <dbReference type="ARBA" id="ARBA00023242"/>
    </source>
</evidence>
<evidence type="ECO:0000256" key="3">
    <source>
        <dbReference type="ARBA" id="ARBA00022771"/>
    </source>
</evidence>
<keyword evidence="5" id="KW-0539">Nucleus</keyword>
<sequence>MSGPTSNYLLEYAKSGRSTCKGCNYPIAHNALRLSVQSNTQPAEGAKDHRRFTNNRHIECLTKTVVNNGNQAHGSVASWPGLNDLQPADKDRVFRIVDEVLAGTWVLPEKGPSPIKGKGKRKSDEYDEEGGKDVDVHAGDTPKKKAARKSPAKKGGKKKGAASNDDEDDY</sequence>
<name>A0A835WJ34_9CHLO</name>
<comment type="caution">
    <text evidence="8">The sequence shown here is derived from an EMBL/GenBank/DDBJ whole genome shotgun (WGS) entry which is preliminary data.</text>
</comment>
<evidence type="ECO:0000313" key="9">
    <source>
        <dbReference type="Proteomes" id="UP000613740"/>
    </source>
</evidence>
<evidence type="ECO:0000256" key="2">
    <source>
        <dbReference type="ARBA" id="ARBA00022723"/>
    </source>
</evidence>
<keyword evidence="2" id="KW-0479">Metal-binding</keyword>
<dbReference type="EMBL" id="JAEHOD010000017">
    <property type="protein sequence ID" value="KAG2448573.1"/>
    <property type="molecule type" value="Genomic_DNA"/>
</dbReference>
<evidence type="ECO:0000313" key="8">
    <source>
        <dbReference type="EMBL" id="KAG2448573.1"/>
    </source>
</evidence>
<feature type="region of interest" description="Disordered" evidence="6">
    <location>
        <begin position="107"/>
        <end position="170"/>
    </location>
</feature>
<reference evidence="8" key="1">
    <citation type="journal article" date="2020" name="bioRxiv">
        <title>Comparative genomics of Chlamydomonas.</title>
        <authorList>
            <person name="Craig R.J."/>
            <person name="Hasan A.R."/>
            <person name="Ness R.W."/>
            <person name="Keightley P.D."/>
        </authorList>
    </citation>
    <scope>NUCLEOTIDE SEQUENCE</scope>
    <source>
        <strain evidence="8">CCAP 11/173</strain>
    </source>
</reference>
<organism evidence="8 9">
    <name type="scientific">Chlamydomonas schloesseri</name>
    <dbReference type="NCBI Taxonomy" id="2026947"/>
    <lineage>
        <taxon>Eukaryota</taxon>
        <taxon>Viridiplantae</taxon>
        <taxon>Chlorophyta</taxon>
        <taxon>core chlorophytes</taxon>
        <taxon>Chlorophyceae</taxon>
        <taxon>CS clade</taxon>
        <taxon>Chlamydomonadales</taxon>
        <taxon>Chlamydomonadaceae</taxon>
        <taxon>Chlamydomonas</taxon>
    </lineage>
</organism>
<keyword evidence="4" id="KW-0862">Zinc</keyword>
<dbReference type="GO" id="GO:0008270">
    <property type="term" value="F:zinc ion binding"/>
    <property type="evidence" value="ECO:0007669"/>
    <property type="project" value="UniProtKB-KW"/>
</dbReference>
<evidence type="ECO:0000256" key="1">
    <source>
        <dbReference type="ARBA" id="ARBA00004123"/>
    </source>
</evidence>
<feature type="compositionally biased region" description="Basic residues" evidence="6">
    <location>
        <begin position="144"/>
        <end position="160"/>
    </location>
</feature>